<keyword evidence="3" id="KW-1185">Reference proteome</keyword>
<protein>
    <submittedName>
        <fullName evidence="2">Uncharacterized protein</fullName>
    </submittedName>
</protein>
<sequence length="616" mass="69639">MALPTRMVALRRGASCTVRHHPLFCAIHSLGRGVMMSTHVGLCQRTCKPPQEDAKDTAAACRAAFQHFVRLQSAEYTGRHVPPMFDQTATNETVLEDDTEREHNMRHALETIEVCPVTSNRHHTDVRWTERSGGIKEKNERGRGGRRCFRSEQTQPSSSSSSFDSCSIPRGKRDLYRLHQHAAKDLNKARETQLREEYERAVNILHEIHITLKGIMPPRGNDTRRPYKEWLDATEAIRFERLHQFRDTTSRLSTAHFLLLHVTSILQFLELVGGIVALVQEQPYSTAHGYIVRQAVRALFLNTTAATINTSKRPTSTSPMGNTMNSQLYLLSGLHYYKLLRVILSLPSVETIEVLDNTERVMPLEEFCVRQLSNGVNVSMQSNPKLFLHEIGPLRAVRVIAWCMRHVASLPVTSWRGKKHFSFDASSALPPRGELRIPFGVGKAYTQRVLASFAGYNPHRDNTRNKNMHKEKAQTLFEVNELAILCNAIVFYEIRTMEAVKVLVEAAPVCAAGVEALTGHQLSCVMLAYATLKYHGELTRHPTSLHTILLSKSTNQTNFYLLLGERAGKLGEQLHEDDAARVLRALTMVDVEHEGLRRSLESSMRLKGIYKRVILS</sequence>
<name>K2MGJ9_TRYCR</name>
<dbReference type="EMBL" id="AHKC01021318">
    <property type="protein sequence ID" value="EKF26255.1"/>
    <property type="molecule type" value="Genomic_DNA"/>
</dbReference>
<evidence type="ECO:0000313" key="2">
    <source>
        <dbReference type="EMBL" id="EKF26255.1"/>
    </source>
</evidence>
<reference evidence="2 3" key="1">
    <citation type="journal article" date="2012" name="BMC Genomics">
        <title>Comparative genomic analysis of human infective Trypanosoma cruzi lineages with the bat-restricted subspecies T. cruzi marinkellei.</title>
        <authorList>
            <person name="Franzen O."/>
            <person name="Talavera-Lopez C."/>
            <person name="Ochaya S."/>
            <person name="Butler C.E."/>
            <person name="Messenger L.A."/>
            <person name="Lewis M.D."/>
            <person name="Llewellyn M.S."/>
            <person name="Marinkelle C.J."/>
            <person name="Tyler K.M."/>
            <person name="Miles M.A."/>
            <person name="Andersson B."/>
        </authorList>
    </citation>
    <scope>NUCLEOTIDE SEQUENCE [LARGE SCALE GENOMIC DNA]</scope>
    <source>
        <strain evidence="2 3">B7</strain>
    </source>
</reference>
<dbReference type="Proteomes" id="UP000007350">
    <property type="component" value="Unassembled WGS sequence"/>
</dbReference>
<evidence type="ECO:0000256" key="1">
    <source>
        <dbReference type="SAM" id="MobiDB-lite"/>
    </source>
</evidence>
<comment type="caution">
    <text evidence="2">The sequence shown here is derived from an EMBL/GenBank/DDBJ whole genome shotgun (WGS) entry which is preliminary data.</text>
</comment>
<accession>K2MGJ9</accession>
<gene>
    <name evidence="2" type="ORF">MOQ_010062</name>
</gene>
<evidence type="ECO:0000313" key="3">
    <source>
        <dbReference type="Proteomes" id="UP000007350"/>
    </source>
</evidence>
<organism evidence="2 3">
    <name type="scientific">Trypanosoma cruzi marinkellei</name>
    <dbReference type="NCBI Taxonomy" id="85056"/>
    <lineage>
        <taxon>Eukaryota</taxon>
        <taxon>Discoba</taxon>
        <taxon>Euglenozoa</taxon>
        <taxon>Kinetoplastea</taxon>
        <taxon>Metakinetoplastina</taxon>
        <taxon>Trypanosomatida</taxon>
        <taxon>Trypanosomatidae</taxon>
        <taxon>Trypanosoma</taxon>
        <taxon>Schizotrypanum</taxon>
    </lineage>
</organism>
<dbReference type="AlphaFoldDB" id="K2MGJ9"/>
<feature type="region of interest" description="Disordered" evidence="1">
    <location>
        <begin position="131"/>
        <end position="167"/>
    </location>
</feature>
<dbReference type="OrthoDB" id="273887at2759"/>
<feature type="compositionally biased region" description="Basic and acidic residues" evidence="1">
    <location>
        <begin position="131"/>
        <end position="143"/>
    </location>
</feature>
<proteinExistence type="predicted"/>
<feature type="compositionally biased region" description="Low complexity" evidence="1">
    <location>
        <begin position="157"/>
        <end position="167"/>
    </location>
</feature>